<comment type="catalytic activity">
    <reaction evidence="4 5">
        <text>O-phospho-L-tyrosyl-[protein] + H2O = L-tyrosyl-[protein] + phosphate</text>
        <dbReference type="Rhea" id="RHEA:10684"/>
        <dbReference type="Rhea" id="RHEA-COMP:10136"/>
        <dbReference type="Rhea" id="RHEA-COMP:20101"/>
        <dbReference type="ChEBI" id="CHEBI:15377"/>
        <dbReference type="ChEBI" id="CHEBI:43474"/>
        <dbReference type="ChEBI" id="CHEBI:46858"/>
        <dbReference type="ChEBI" id="CHEBI:61978"/>
        <dbReference type="EC" id="3.1.3.48"/>
    </reaction>
</comment>
<dbReference type="InterPro" id="IPR016195">
    <property type="entry name" value="Pol/histidinol_Pase-like"/>
</dbReference>
<comment type="similarity">
    <text evidence="1 5">Belongs to the metallo-dependent hydrolases superfamily. CpsB/CapC family.</text>
</comment>
<accession>A0A4D7CS84</accession>
<dbReference type="GO" id="GO:0004725">
    <property type="term" value="F:protein tyrosine phosphatase activity"/>
    <property type="evidence" value="ECO:0007669"/>
    <property type="project" value="UniProtKB-UniRule"/>
</dbReference>
<name>A0A4D7CS84_9ENTE</name>
<dbReference type="Pfam" id="PF19567">
    <property type="entry name" value="CpsB_CapC"/>
    <property type="match status" value="1"/>
</dbReference>
<dbReference type="PIRSF" id="PIRSF016557">
    <property type="entry name" value="Caps_synth_CpsB"/>
    <property type="match status" value="1"/>
</dbReference>
<dbReference type="PANTHER" id="PTHR39181:SF1">
    <property type="entry name" value="TYROSINE-PROTEIN PHOSPHATASE YWQE"/>
    <property type="match status" value="1"/>
</dbReference>
<dbReference type="InterPro" id="IPR016667">
    <property type="entry name" value="Caps_polysacc_synth_CpsB/CapC"/>
</dbReference>
<dbReference type="RefSeq" id="WP_136953841.1">
    <property type="nucleotide sequence ID" value="NZ_CP039712.1"/>
</dbReference>
<protein>
    <recommendedName>
        <fullName evidence="5">Tyrosine-protein phosphatase</fullName>
        <ecNumber evidence="5">3.1.3.48</ecNumber>
    </recommendedName>
</protein>
<dbReference type="Gene3D" id="3.20.20.140">
    <property type="entry name" value="Metal-dependent hydrolases"/>
    <property type="match status" value="1"/>
</dbReference>
<sequence>MIDLHCHILPGLDDGAQNMEDSLAMARKAVASGITHILCTPHRNGKYQNSKADIIEAVINLQSVLDEEHIPLTLFEGQEVRISGDLMQEYEAGLLLGTDVSDRYMLIEFPTQDVPLYSERLFFEMLTKGITPVIVHPERNSVFIEEPNKLIPFIEMGVLTQMTAPSYVGVFGKKIQKVSEQMLTHNLIHMMASDAHNLKTRDFYLEEAFTKLRKEYGKAKAYEFEQVAKALINGDDVQIPAYQEIKKKRFGLF</sequence>
<dbReference type="PANTHER" id="PTHR39181">
    <property type="entry name" value="TYROSINE-PROTEIN PHOSPHATASE YWQE"/>
    <property type="match status" value="1"/>
</dbReference>
<gene>
    <name evidence="6" type="ORF">FA707_08595</name>
</gene>
<organism evidence="6 7">
    <name type="scientific">Vagococcus zengguangii</name>
    <dbReference type="NCBI Taxonomy" id="2571750"/>
    <lineage>
        <taxon>Bacteria</taxon>
        <taxon>Bacillati</taxon>
        <taxon>Bacillota</taxon>
        <taxon>Bacilli</taxon>
        <taxon>Lactobacillales</taxon>
        <taxon>Enterococcaceae</taxon>
        <taxon>Vagococcus</taxon>
    </lineage>
</organism>
<reference evidence="6 7" key="1">
    <citation type="submission" date="2019-04" db="EMBL/GenBank/DDBJ databases">
        <title>Vagococcus sp. nov., isolated from faeces of yaks (Bos grunniens).</title>
        <authorList>
            <person name="Ge Y."/>
        </authorList>
    </citation>
    <scope>NUCLEOTIDE SEQUENCE [LARGE SCALE GENOMIC DNA]</scope>
    <source>
        <strain evidence="6 7">MN-17</strain>
    </source>
</reference>
<evidence type="ECO:0000313" key="7">
    <source>
        <dbReference type="Proteomes" id="UP000298615"/>
    </source>
</evidence>
<dbReference type="Proteomes" id="UP000298615">
    <property type="component" value="Chromosome"/>
</dbReference>
<evidence type="ECO:0000256" key="1">
    <source>
        <dbReference type="ARBA" id="ARBA00005750"/>
    </source>
</evidence>
<keyword evidence="7" id="KW-1185">Reference proteome</keyword>
<evidence type="ECO:0000256" key="2">
    <source>
        <dbReference type="ARBA" id="ARBA00022801"/>
    </source>
</evidence>
<keyword evidence="2 5" id="KW-0378">Hydrolase</keyword>
<dbReference type="KEGG" id="vao:FA707_08595"/>
<dbReference type="SUPFAM" id="SSF89550">
    <property type="entry name" value="PHP domain-like"/>
    <property type="match status" value="1"/>
</dbReference>
<evidence type="ECO:0000313" key="6">
    <source>
        <dbReference type="EMBL" id="QCI87019.1"/>
    </source>
</evidence>
<evidence type="ECO:0000256" key="4">
    <source>
        <dbReference type="ARBA" id="ARBA00051722"/>
    </source>
</evidence>
<proteinExistence type="inferred from homology"/>
<dbReference type="EC" id="3.1.3.48" evidence="5"/>
<keyword evidence="3 5" id="KW-0904">Protein phosphatase</keyword>
<evidence type="ECO:0000256" key="3">
    <source>
        <dbReference type="ARBA" id="ARBA00022912"/>
    </source>
</evidence>
<dbReference type="GO" id="GO:0030145">
    <property type="term" value="F:manganese ion binding"/>
    <property type="evidence" value="ECO:0007669"/>
    <property type="project" value="UniProtKB-UniRule"/>
</dbReference>
<dbReference type="AlphaFoldDB" id="A0A4D7CS84"/>
<evidence type="ECO:0000256" key="5">
    <source>
        <dbReference type="PIRNR" id="PIRNR016557"/>
    </source>
</evidence>
<dbReference type="EMBL" id="CP039712">
    <property type="protein sequence ID" value="QCI87019.1"/>
    <property type="molecule type" value="Genomic_DNA"/>
</dbReference>